<dbReference type="Gene3D" id="1.10.8.430">
    <property type="entry name" value="Helical domain of apoptotic protease-activating factors"/>
    <property type="match status" value="1"/>
</dbReference>
<dbReference type="InterPro" id="IPR032675">
    <property type="entry name" value="LRR_dom_sf"/>
</dbReference>
<dbReference type="Pfam" id="PF20160">
    <property type="entry name" value="C-JID"/>
    <property type="match status" value="2"/>
</dbReference>
<dbReference type="GO" id="GO:0061809">
    <property type="term" value="F:NAD+ nucleosidase activity, cyclic ADP-ribose generating"/>
    <property type="evidence" value="ECO:0007669"/>
    <property type="project" value="UniProtKB-EC"/>
</dbReference>
<keyword evidence="10" id="KW-1185">Reference proteome</keyword>
<evidence type="ECO:0000256" key="4">
    <source>
        <dbReference type="ARBA" id="ARBA00022801"/>
    </source>
</evidence>
<dbReference type="Gene3D" id="3.40.50.10140">
    <property type="entry name" value="Toll/interleukin-1 receptor homology (TIR) domain"/>
    <property type="match status" value="1"/>
</dbReference>
<evidence type="ECO:0000256" key="3">
    <source>
        <dbReference type="ARBA" id="ARBA00022737"/>
    </source>
</evidence>
<dbReference type="SMART" id="SM00369">
    <property type="entry name" value="LRR_TYP"/>
    <property type="match status" value="5"/>
</dbReference>
<dbReference type="InterPro" id="IPR044974">
    <property type="entry name" value="Disease_R_plants"/>
</dbReference>
<dbReference type="FunFam" id="3.40.50.10140:FF:000007">
    <property type="entry name" value="Disease resistance protein (TIR-NBS-LRR class)"/>
    <property type="match status" value="1"/>
</dbReference>
<reference evidence="9" key="2">
    <citation type="submission" date="2017-07" db="EMBL/GenBank/DDBJ databases">
        <title>WGS assembly of Populus trichocarpa.</title>
        <authorList>
            <person name="Tuskan G."/>
            <person name="Difazio S."/>
            <person name="Jansson S."/>
            <person name="Bohlmann J."/>
            <person name="Grigoriev I."/>
            <person name="Hellsten U."/>
            <person name="Putnam N."/>
            <person name="Ralph S."/>
            <person name="Rombauts S."/>
            <person name="Salamov A."/>
            <person name="Schein J."/>
            <person name="Sterck L."/>
            <person name="Aerts A."/>
            <person name="Bhalerao R."/>
            <person name="Bhalerao R."/>
            <person name="Blaudez D."/>
            <person name="Boerjan W."/>
            <person name="Brun A."/>
            <person name="Brunner A."/>
            <person name="Busov V."/>
            <person name="Campbell M."/>
            <person name="Carlson J."/>
            <person name="Chalot M."/>
            <person name="Chapman J."/>
            <person name="Chen G."/>
            <person name="Cooper D."/>
            <person name="Coutinho P."/>
            <person name="Couturier J."/>
            <person name="Covert S."/>
            <person name="Cronk Q."/>
            <person name="Cunningham R."/>
            <person name="Davis J."/>
            <person name="Degroeve S."/>
            <person name="Dejardin A."/>
            <person name="Depamphilis C."/>
            <person name="Detter J."/>
            <person name="Dirks B."/>
            <person name="Dubchak I."/>
            <person name="Duplessis S."/>
            <person name="Ehlting J."/>
            <person name="Ellis B."/>
            <person name="Gendler K."/>
            <person name="Goodstein D."/>
            <person name="Gribskov M."/>
            <person name="Grimwood J."/>
            <person name="Groover A."/>
            <person name="Gunter L."/>
            <person name="Hamberger B."/>
            <person name="Heinze B."/>
            <person name="Helariutta Y."/>
            <person name="Henrissat B."/>
            <person name="Holligan D."/>
            <person name="Holt R."/>
            <person name="Huang W."/>
            <person name="Islam-Faridi N."/>
            <person name="Jones S."/>
            <person name="Jones-Rhoades M."/>
            <person name="Jorgensen R."/>
            <person name="Joshi C."/>
            <person name="Kangasjarvi J."/>
            <person name="Karlsson J."/>
            <person name="Kelleher C."/>
            <person name="Kirkpatrick R."/>
            <person name="Kirst M."/>
            <person name="Kohler A."/>
            <person name="Kalluri U."/>
            <person name="Larimer F."/>
            <person name="Leebens-Mack J."/>
            <person name="Leple J."/>
            <person name="Locascio P."/>
            <person name="Lou Y."/>
            <person name="Lucas S."/>
            <person name="Martin F."/>
            <person name="Montanini B."/>
            <person name="Napoli C."/>
            <person name="Nelson D."/>
            <person name="Nelson C."/>
            <person name="Nieminen K."/>
            <person name="Nilsson O."/>
            <person name="Pereda V."/>
            <person name="Peter G."/>
            <person name="Philippe R."/>
            <person name="Pilate G."/>
            <person name="Poliakov A."/>
            <person name="Razumovskaya J."/>
            <person name="Richardson P."/>
            <person name="Rinaldi C."/>
            <person name="Ritland K."/>
            <person name="Rouze P."/>
            <person name="Ryaboy D."/>
            <person name="Schmutz J."/>
            <person name="Schrader J."/>
            <person name="Segerman B."/>
            <person name="Shin H."/>
            <person name="Siddiqui A."/>
            <person name="Sterky F."/>
            <person name="Terry A."/>
            <person name="Tsai C."/>
            <person name="Uberbacher E."/>
            <person name="Unneberg P."/>
            <person name="Vahala J."/>
            <person name="Wall K."/>
            <person name="Wessler S."/>
            <person name="Yang G."/>
            <person name="Yin T."/>
            <person name="Douglas C."/>
            <person name="Marra M."/>
            <person name="Sandberg G."/>
            <person name="Van De Peer Y."/>
            <person name="Rokhsar D."/>
        </authorList>
    </citation>
    <scope>NUCLEOTIDE SEQUENCE</scope>
    <source>
        <strain evidence="9">Nisqually-1</strain>
    </source>
</reference>
<dbReference type="InterPro" id="IPR027417">
    <property type="entry name" value="P-loop_NTPase"/>
</dbReference>
<dbReference type="InterPro" id="IPR000157">
    <property type="entry name" value="TIR_dom"/>
</dbReference>
<dbReference type="FunFam" id="3.80.10.10:FF:000386">
    <property type="entry name" value="Disease resistance protein RPS4"/>
    <property type="match status" value="1"/>
</dbReference>
<sequence length="1470" mass="167724">MVSSSAVAQKWKYDVFLSFRGKDTRDNFVSHLRDALCRKQIKTFIDDKLERGEEITGALLRTIEESRISVIIFSRNYASSPWCVDELVKILECKKAYGQIVLPVFYHVDPSDVDQQTGSFGNAFAELERNFKQKMDKVPRWRADLTSAANISGWDSQVTRPESSLVEQIVHHILKKLNYASSSDLKGLVGMDSRMEQIEASLCTKLPEFCFVGIWGMGGTGKTTIAGEIFNKIAREYEGHYFLANVRESEKNGGLFRIRDELFSKITEEENLHIRTPRIGHPFIKDRICRKKILIVFDDVNDVDQIEMLLGGCESFGPGSRIILTSRDKQVLKKYADKIFEVEGLNHREALHLFSLHAFKDNQPPYNYMELSVRAINYAKGNPLALKVLGSSLFGRTTKEWESALNKVEKLTRQKVHSVLRISYEALDSEEKSIFLDIACFFRGHRVDFVKRILDGCGFKTDIGFSVLIDRCLIKISDDKVEMHDLLQEMAHDVVRKESLDELGGQSRLWSPKDVYQVLTNNLGTGKVEGIFLDVSKIREIELSSTALGRMYKLRLLKIYNSEAGVKCRVHLPHGLESLSEELRYLHWDGYPLTSLPSNFRPQNLVEINLSCSKVNRLWRGDQNLVNLKDVNLSNCEHITFLPDLSKARNLERLNLQFCTSLVKVPSSIQHLDRLVDLDLRGCERLVNLPSRINSSCLETLNLSGCANLKKCPETARKLTYLNLNETAVEELPQSIGELSGLVALNLKNCKLLVNLPENMYLLTSLLLVDISGCSSISRLPDFSRNIRYLYLNGTAIEELPSSIGDLRKLIYLNLSGCSSITEFPKVSNNIKELYLDGTAIREIPSSIDCLFELVELHLRNCKQFEILPSSICTLRKLERLNLSGCLQFRDFPEVLEPMVCLRYLYLEETRITKLPSPIGNLKGLACLEVGNCKYLNDIECFVDLQLSERWVDLDYLRKLNLDGCHISVVPDSLGCLSSLEVLDLSGNNFSTIPLSINKLSELQYLGLRNCKRLESLPELPPRLSKLDADNCESLNYLGSSSSTVVKGNIFEFIFTNCLSLCRINQILPYALKKFRLYTKRLHQLTDVLEGACSFFLPGGVSPQWLSHQSWGSTVTCQLSSHWANSKFLGFFLCAVIAFHSFGHSLQVKCTYHFSNEHGDSHDLYCYLHGWYDEKRIDSEHILVGFDPCLVAKEDYMFSEYSEVSVEFQLEDINGNLLPLDLCQVHKCGVRLLYEDEIHCIDYYHDPLEAMFQCKRASLQGKRARFQGMSWEDYSVMCRTYEFLEELDVSKRVSSFRYHGDVTPEWFSHQSWGSTVTCQLSSHWANSEFLGFSLCAIIAFHSFKHSLQVKCTYHFRNEHGDSHDLYCYLHEEIDERRIDSDHVLVGFDPCLVAKEKDMFSEYSEIAVEFQLEDMNGNLLPLDVCQVQECGVRLLDAEDKDAVTMAGVLLIDMNWKQCSKPRDQGSKHEMG</sequence>
<dbReference type="SUPFAM" id="SSF52200">
    <property type="entry name" value="Toll/Interleukin receptor TIR domain"/>
    <property type="match status" value="1"/>
</dbReference>
<dbReference type="EMBL" id="CM009308">
    <property type="protein sequence ID" value="PNS90902.1"/>
    <property type="molecule type" value="Genomic_DNA"/>
</dbReference>
<dbReference type="SUPFAM" id="SSF46785">
    <property type="entry name" value="Winged helix' DNA-binding domain"/>
    <property type="match status" value="1"/>
</dbReference>
<dbReference type="InterPro" id="IPR036390">
    <property type="entry name" value="WH_DNA-bd_sf"/>
</dbReference>
<evidence type="ECO:0000313" key="9">
    <source>
        <dbReference type="EMBL" id="PNS90902.1"/>
    </source>
</evidence>
<dbReference type="InterPro" id="IPR002182">
    <property type="entry name" value="NB-ARC"/>
</dbReference>
<evidence type="ECO:0000313" key="10">
    <source>
        <dbReference type="Proteomes" id="UP000006729"/>
    </source>
</evidence>
<dbReference type="InterPro" id="IPR035897">
    <property type="entry name" value="Toll_tir_struct_dom_sf"/>
</dbReference>
<dbReference type="GO" id="GO:0043531">
    <property type="term" value="F:ADP binding"/>
    <property type="evidence" value="ECO:0007669"/>
    <property type="project" value="InterPro"/>
</dbReference>
<gene>
    <name evidence="9" type="ORF">POPTR_019G069500</name>
</gene>
<organism evidence="9 10">
    <name type="scientific">Populus trichocarpa</name>
    <name type="common">Western balsam poplar</name>
    <name type="synonym">Populus balsamifera subsp. trichocarpa</name>
    <dbReference type="NCBI Taxonomy" id="3694"/>
    <lineage>
        <taxon>Eukaryota</taxon>
        <taxon>Viridiplantae</taxon>
        <taxon>Streptophyta</taxon>
        <taxon>Embryophyta</taxon>
        <taxon>Tracheophyta</taxon>
        <taxon>Spermatophyta</taxon>
        <taxon>Magnoliopsida</taxon>
        <taxon>eudicotyledons</taxon>
        <taxon>Gunneridae</taxon>
        <taxon>Pentapetalae</taxon>
        <taxon>rosids</taxon>
        <taxon>fabids</taxon>
        <taxon>Malpighiales</taxon>
        <taxon>Salicaceae</taxon>
        <taxon>Saliceae</taxon>
        <taxon>Populus</taxon>
    </lineage>
</organism>
<dbReference type="InterPro" id="IPR058192">
    <property type="entry name" value="WHD_ROQ1-like"/>
</dbReference>
<dbReference type="PROSITE" id="PS51450">
    <property type="entry name" value="LRR"/>
    <property type="match status" value="1"/>
</dbReference>
<evidence type="ECO:0000256" key="5">
    <source>
        <dbReference type="ARBA" id="ARBA00022821"/>
    </source>
</evidence>
<dbReference type="SMART" id="SM00255">
    <property type="entry name" value="TIR"/>
    <property type="match status" value="1"/>
</dbReference>
<dbReference type="PANTHER" id="PTHR11017:SF361">
    <property type="entry name" value="ADP-RIBOSYL CYCLASE_CYCLIC ADP-RIBOSE HYDROLASE"/>
    <property type="match status" value="1"/>
</dbReference>
<dbReference type="Pfam" id="PF01582">
    <property type="entry name" value="TIR"/>
    <property type="match status" value="1"/>
</dbReference>
<dbReference type="InterPro" id="IPR045344">
    <property type="entry name" value="C-JID"/>
</dbReference>
<dbReference type="EMBL" id="CM009308">
    <property type="protein sequence ID" value="RQP03521.1"/>
    <property type="molecule type" value="Genomic_DNA"/>
</dbReference>
<keyword evidence="6" id="KW-0520">NAD</keyword>
<dbReference type="FunFam" id="1.10.8.430:FF:000002">
    <property type="entry name" value="Disease resistance protein (TIR-NBS-LRR class)"/>
    <property type="match status" value="1"/>
</dbReference>
<dbReference type="PRINTS" id="PR00364">
    <property type="entry name" value="DISEASERSIST"/>
</dbReference>
<dbReference type="EC" id="3.2.2.6" evidence="1"/>
<dbReference type="InterPro" id="IPR058546">
    <property type="entry name" value="RPS4B/Roq1-like_LRR"/>
</dbReference>
<dbReference type="Pfam" id="PF13855">
    <property type="entry name" value="LRR_8"/>
    <property type="match status" value="1"/>
</dbReference>
<dbReference type="FunCoup" id="A0A2K1WQU7">
    <property type="interactions" value="225"/>
</dbReference>
<dbReference type="EMBL" id="CM009308">
    <property type="protein sequence ID" value="RQP03522.1"/>
    <property type="molecule type" value="Genomic_DNA"/>
</dbReference>
<dbReference type="EMBL" id="CM009308">
    <property type="protein sequence ID" value="RQP03523.1"/>
    <property type="molecule type" value="Genomic_DNA"/>
</dbReference>
<dbReference type="Proteomes" id="UP000006729">
    <property type="component" value="Chromosome 19"/>
</dbReference>
<dbReference type="Pfam" id="PF23282">
    <property type="entry name" value="WHD_ROQ1"/>
    <property type="match status" value="1"/>
</dbReference>
<dbReference type="SUPFAM" id="SSF52058">
    <property type="entry name" value="L domain-like"/>
    <property type="match status" value="2"/>
</dbReference>
<evidence type="ECO:0000256" key="2">
    <source>
        <dbReference type="ARBA" id="ARBA00022614"/>
    </source>
</evidence>
<keyword evidence="5" id="KW-0611">Plant defense</keyword>
<dbReference type="InterPro" id="IPR001611">
    <property type="entry name" value="Leu-rich_rpt"/>
</dbReference>
<feature type="domain" description="TIR" evidence="8">
    <location>
        <begin position="11"/>
        <end position="177"/>
    </location>
</feature>
<evidence type="ECO:0000256" key="7">
    <source>
        <dbReference type="ARBA" id="ARBA00047304"/>
    </source>
</evidence>
<evidence type="ECO:0000256" key="6">
    <source>
        <dbReference type="ARBA" id="ARBA00023027"/>
    </source>
</evidence>
<proteinExistence type="predicted"/>
<dbReference type="PANTHER" id="PTHR11017">
    <property type="entry name" value="LEUCINE-RICH REPEAT-CONTAINING PROTEIN"/>
    <property type="match status" value="1"/>
</dbReference>
<dbReference type="InterPro" id="IPR042197">
    <property type="entry name" value="Apaf_helical"/>
</dbReference>
<dbReference type="PROSITE" id="PS50104">
    <property type="entry name" value="TIR"/>
    <property type="match status" value="1"/>
</dbReference>
<keyword evidence="3" id="KW-0677">Repeat</keyword>
<dbReference type="InterPro" id="IPR003591">
    <property type="entry name" value="Leu-rich_rpt_typical-subtyp"/>
</dbReference>
<dbReference type="GO" id="GO:0007165">
    <property type="term" value="P:signal transduction"/>
    <property type="evidence" value="ECO:0007669"/>
    <property type="project" value="InterPro"/>
</dbReference>
<dbReference type="Pfam" id="PF00931">
    <property type="entry name" value="NB-ARC"/>
    <property type="match status" value="1"/>
</dbReference>
<dbReference type="InParanoid" id="A0A2K1WQU7"/>
<keyword evidence="2" id="KW-0433">Leucine-rich repeat</keyword>
<comment type="catalytic activity">
    <reaction evidence="7">
        <text>NAD(+) + H2O = ADP-D-ribose + nicotinamide + H(+)</text>
        <dbReference type="Rhea" id="RHEA:16301"/>
        <dbReference type="ChEBI" id="CHEBI:15377"/>
        <dbReference type="ChEBI" id="CHEBI:15378"/>
        <dbReference type="ChEBI" id="CHEBI:17154"/>
        <dbReference type="ChEBI" id="CHEBI:57540"/>
        <dbReference type="ChEBI" id="CHEBI:57967"/>
        <dbReference type="EC" id="3.2.2.6"/>
    </reaction>
    <physiologicalReaction direction="left-to-right" evidence="7">
        <dbReference type="Rhea" id="RHEA:16302"/>
    </physiologicalReaction>
</comment>
<evidence type="ECO:0000256" key="1">
    <source>
        <dbReference type="ARBA" id="ARBA00011982"/>
    </source>
</evidence>
<protein>
    <recommendedName>
        <fullName evidence="1">ADP-ribosyl cyclase/cyclic ADP-ribose hydrolase</fullName>
        <ecNumber evidence="1">3.2.2.6</ecNumber>
    </recommendedName>
</protein>
<dbReference type="SUPFAM" id="SSF52540">
    <property type="entry name" value="P-loop containing nucleoside triphosphate hydrolases"/>
    <property type="match status" value="1"/>
</dbReference>
<dbReference type="GO" id="GO:0006952">
    <property type="term" value="P:defense response"/>
    <property type="evidence" value="ECO:0007669"/>
    <property type="project" value="UniProtKB-KW"/>
</dbReference>
<name>A0A2K1WQU7_POPTR</name>
<dbReference type="Gene3D" id="3.80.10.10">
    <property type="entry name" value="Ribonuclease Inhibitor"/>
    <property type="match status" value="3"/>
</dbReference>
<keyword evidence="4" id="KW-0378">Hydrolase</keyword>
<accession>A0A2K1WQU7</accession>
<dbReference type="Gene3D" id="3.40.50.300">
    <property type="entry name" value="P-loop containing nucleotide triphosphate hydrolases"/>
    <property type="match status" value="1"/>
</dbReference>
<dbReference type="Pfam" id="PF23286">
    <property type="entry name" value="LRR_13"/>
    <property type="match status" value="1"/>
</dbReference>
<dbReference type="ExpressionAtlas" id="A0A2K1WQU7">
    <property type="expression patterns" value="baseline and differential"/>
</dbReference>
<reference evidence="9 10" key="1">
    <citation type="journal article" date="2006" name="Science">
        <title>The genome of black cottonwood, Populus trichocarpa (Torr. &amp; Gray).</title>
        <authorList>
            <person name="Tuskan G.A."/>
            <person name="Difazio S."/>
            <person name="Jansson S."/>
            <person name="Bohlmann J."/>
            <person name="Grigoriev I."/>
            <person name="Hellsten U."/>
            <person name="Putnam N."/>
            <person name="Ralph S."/>
            <person name="Rombauts S."/>
            <person name="Salamov A."/>
            <person name="Schein J."/>
            <person name="Sterck L."/>
            <person name="Aerts A."/>
            <person name="Bhalerao R.R."/>
            <person name="Bhalerao R.P."/>
            <person name="Blaudez D."/>
            <person name="Boerjan W."/>
            <person name="Brun A."/>
            <person name="Brunner A."/>
            <person name="Busov V."/>
            <person name="Campbell M."/>
            <person name="Carlson J."/>
            <person name="Chalot M."/>
            <person name="Chapman J."/>
            <person name="Chen G.L."/>
            <person name="Cooper D."/>
            <person name="Coutinho P.M."/>
            <person name="Couturier J."/>
            <person name="Covert S."/>
            <person name="Cronk Q."/>
            <person name="Cunningham R."/>
            <person name="Davis J."/>
            <person name="Degroeve S."/>
            <person name="Dejardin A."/>
            <person name="Depamphilis C."/>
            <person name="Detter J."/>
            <person name="Dirks B."/>
            <person name="Dubchak I."/>
            <person name="Duplessis S."/>
            <person name="Ehlting J."/>
            <person name="Ellis B."/>
            <person name="Gendler K."/>
            <person name="Goodstein D."/>
            <person name="Gribskov M."/>
            <person name="Grimwood J."/>
            <person name="Groover A."/>
            <person name="Gunter L."/>
            <person name="Hamberger B."/>
            <person name="Heinze B."/>
            <person name="Helariutta Y."/>
            <person name="Henrissat B."/>
            <person name="Holligan D."/>
            <person name="Holt R."/>
            <person name="Huang W."/>
            <person name="Islam-Faridi N."/>
            <person name="Jones S."/>
            <person name="Jones-Rhoades M."/>
            <person name="Jorgensen R."/>
            <person name="Joshi C."/>
            <person name="Kangasjarvi J."/>
            <person name="Karlsson J."/>
            <person name="Kelleher C."/>
            <person name="Kirkpatrick R."/>
            <person name="Kirst M."/>
            <person name="Kohler A."/>
            <person name="Kalluri U."/>
            <person name="Larimer F."/>
            <person name="Leebens-Mack J."/>
            <person name="Leple J.C."/>
            <person name="Locascio P."/>
            <person name="Lou Y."/>
            <person name="Lucas S."/>
            <person name="Martin F."/>
            <person name="Montanini B."/>
            <person name="Napoli C."/>
            <person name="Nelson D.R."/>
            <person name="Nelson C."/>
            <person name="Nieminen K."/>
            <person name="Nilsson O."/>
            <person name="Pereda V."/>
            <person name="Peter G."/>
            <person name="Philippe R."/>
            <person name="Pilate G."/>
            <person name="Poliakov A."/>
            <person name="Razumovskaya J."/>
            <person name="Richardson P."/>
            <person name="Rinaldi C."/>
            <person name="Ritland K."/>
            <person name="Rouze P."/>
            <person name="Ryaboy D."/>
            <person name="Schmutz J."/>
            <person name="Schrader J."/>
            <person name="Segerman B."/>
            <person name="Shin H."/>
            <person name="Siddiqui A."/>
            <person name="Sterky F."/>
            <person name="Terry A."/>
            <person name="Tsai C.J."/>
            <person name="Uberbacher E."/>
            <person name="Unneberg P."/>
            <person name="Vahala J."/>
            <person name="Wall K."/>
            <person name="Wessler S."/>
            <person name="Yang G."/>
            <person name="Yin T."/>
            <person name="Douglas C."/>
            <person name="Marra M."/>
            <person name="Sandberg G."/>
            <person name="Van de Peer Y."/>
            <person name="Rokhsar D."/>
        </authorList>
    </citation>
    <scope>NUCLEOTIDE SEQUENCE [LARGE SCALE GENOMIC DNA]</scope>
    <source>
        <strain evidence="10">cv. Nisqually</strain>
        <strain evidence="9">Nisqually-1</strain>
    </source>
</reference>
<evidence type="ECO:0000259" key="8">
    <source>
        <dbReference type="PROSITE" id="PS50104"/>
    </source>
</evidence>